<accession>A0A7S4SET0</accession>
<dbReference type="EMBL" id="HBNR01069497">
    <property type="protein sequence ID" value="CAE4643515.1"/>
    <property type="molecule type" value="Transcribed_RNA"/>
</dbReference>
<gene>
    <name evidence="1" type="ORF">AMON00008_LOCUS49225</name>
</gene>
<organism evidence="1">
    <name type="scientific">Alexandrium monilatum</name>
    <dbReference type="NCBI Taxonomy" id="311494"/>
    <lineage>
        <taxon>Eukaryota</taxon>
        <taxon>Sar</taxon>
        <taxon>Alveolata</taxon>
        <taxon>Dinophyceae</taxon>
        <taxon>Gonyaulacales</taxon>
        <taxon>Pyrocystaceae</taxon>
        <taxon>Alexandrium</taxon>
    </lineage>
</organism>
<protein>
    <submittedName>
        <fullName evidence="1">Uncharacterized protein</fullName>
    </submittedName>
</protein>
<reference evidence="1" key="1">
    <citation type="submission" date="2021-01" db="EMBL/GenBank/DDBJ databases">
        <authorList>
            <person name="Corre E."/>
            <person name="Pelletier E."/>
            <person name="Niang G."/>
            <person name="Scheremetjew M."/>
            <person name="Finn R."/>
            <person name="Kale V."/>
            <person name="Holt S."/>
            <person name="Cochrane G."/>
            <person name="Meng A."/>
            <person name="Brown T."/>
            <person name="Cohen L."/>
        </authorList>
    </citation>
    <scope>NUCLEOTIDE SEQUENCE</scope>
    <source>
        <strain evidence="1">CCMP3105</strain>
    </source>
</reference>
<name>A0A7S4SET0_9DINO</name>
<dbReference type="AlphaFoldDB" id="A0A7S4SET0"/>
<sequence length="267" mass="29021">MWAQREVRAEHYNAQGPVMPWRPYGAAEVNPEDAPVPTVYVDASRRRDAEAFAAQLEETGAPPNVPPEALEFARMDAAALLLRIAGSDKALLDELQAAVIAKDMSAFTDALEKNKVGTRSLRQDLQVAANKGDKAAMADALRRLALPALNLMMAKSGPKPQTAKEVGGPFDPVLGTERRCAVDAYLTGKPMYPKSFEMRRPLTQEGDPCVYSTIALGYDAAAWELDCLYHPYVHDAANAALDLMIEAEGTGELDGRLNGTRPFGTKY</sequence>
<proteinExistence type="predicted"/>
<evidence type="ECO:0000313" key="1">
    <source>
        <dbReference type="EMBL" id="CAE4643515.1"/>
    </source>
</evidence>